<keyword evidence="3" id="KW-0732">Signal</keyword>
<dbReference type="AlphaFoldDB" id="A0AB72ULL2"/>
<evidence type="ECO:0000313" key="5">
    <source>
        <dbReference type="Proteomes" id="UP000007127"/>
    </source>
</evidence>
<feature type="signal peptide" evidence="3">
    <location>
        <begin position="1"/>
        <end position="27"/>
    </location>
</feature>
<dbReference type="Proteomes" id="UP000007127">
    <property type="component" value="Plasmid"/>
</dbReference>
<dbReference type="KEGG" id="txi:TH3_21693"/>
<accession>A0AB72ULL2</accession>
<evidence type="ECO:0000313" key="4">
    <source>
        <dbReference type="EMBL" id="AJD54411.1"/>
    </source>
</evidence>
<evidence type="ECO:0000256" key="3">
    <source>
        <dbReference type="SAM" id="SignalP"/>
    </source>
</evidence>
<keyword evidence="4" id="KW-0614">Plasmid</keyword>
<keyword evidence="1" id="KW-0175">Coiled coil</keyword>
<dbReference type="EMBL" id="CP004389">
    <property type="protein sequence ID" value="AJD54411.1"/>
    <property type="molecule type" value="Genomic_DNA"/>
</dbReference>
<feature type="coiled-coil region" evidence="1">
    <location>
        <begin position="63"/>
        <end position="99"/>
    </location>
</feature>
<evidence type="ECO:0008006" key="6">
    <source>
        <dbReference type="Google" id="ProtNLM"/>
    </source>
</evidence>
<feature type="chain" id="PRO_5044505872" description="Type IV pilus biogenesis protein PilP" evidence="3">
    <location>
        <begin position="28"/>
        <end position="226"/>
    </location>
</feature>
<organism evidence="4 5">
    <name type="scientific">Thalassospira xiamenensis M-5 = DSM 17429</name>
    <dbReference type="NCBI Taxonomy" id="1123366"/>
    <lineage>
        <taxon>Bacteria</taxon>
        <taxon>Pseudomonadati</taxon>
        <taxon>Pseudomonadota</taxon>
        <taxon>Alphaproteobacteria</taxon>
        <taxon>Rhodospirillales</taxon>
        <taxon>Thalassospiraceae</taxon>
        <taxon>Thalassospira</taxon>
    </lineage>
</organism>
<reference evidence="4 5" key="1">
    <citation type="journal article" date="2012" name="J. Bacteriol.">
        <title>Genome sequence of Thalassospira xiamenensis type strain M-5.</title>
        <authorList>
            <person name="Lai Q."/>
            <person name="Shao Z."/>
        </authorList>
    </citation>
    <scope>NUCLEOTIDE SEQUENCE [LARGE SCALE GENOMIC DNA]</scope>
    <source>
        <strain evidence="4 5">M-5</strain>
    </source>
</reference>
<name>A0AB72ULL2_9PROT</name>
<protein>
    <recommendedName>
        <fullName evidence="6">Type IV pilus biogenesis protein PilP</fullName>
    </recommendedName>
</protein>
<proteinExistence type="predicted"/>
<evidence type="ECO:0000256" key="2">
    <source>
        <dbReference type="SAM" id="MobiDB-lite"/>
    </source>
</evidence>
<gene>
    <name evidence="4" type="ORF">TH3_21693</name>
</gene>
<evidence type="ECO:0000256" key="1">
    <source>
        <dbReference type="SAM" id="Coils"/>
    </source>
</evidence>
<geneLocation type="plasmid" evidence="5"/>
<dbReference type="RefSeq" id="WP_076519602.1">
    <property type="nucleotide sequence ID" value="NZ_FTON01000008.1"/>
</dbReference>
<sequence length="226" mass="24237">MFTTKPKKSISVFAFSVLTILSGSAFAQGAGSEAVSTQNNRLNSEKAATTFTEAMDIAGKMQLTGAAAELNELSRKLHKTELEVRLLELEKDRLEAQQGKQMAMQNLQASMMTPISPQGTTDVVNALPSLPANKGNPAGDETQSDNTDPEKKEDAFEHSPLPMVRLISGTEDKYRAIISKSNGSPATVHVGDKIGTWTVSRIDTSGVEVVGGDKKKTVEHLSFTAD</sequence>
<feature type="region of interest" description="Disordered" evidence="2">
    <location>
        <begin position="116"/>
        <end position="157"/>
    </location>
</feature>
<feature type="compositionally biased region" description="Basic and acidic residues" evidence="2">
    <location>
        <begin position="148"/>
        <end position="157"/>
    </location>
</feature>